<name>A0A8X6R6E3_TRICX</name>
<feature type="compositionally biased region" description="Polar residues" evidence="1">
    <location>
        <begin position="141"/>
        <end position="154"/>
    </location>
</feature>
<keyword evidence="2" id="KW-0808">Transferase</keyword>
<evidence type="ECO:0000313" key="3">
    <source>
        <dbReference type="Proteomes" id="UP000887159"/>
    </source>
</evidence>
<feature type="region of interest" description="Disordered" evidence="1">
    <location>
        <begin position="135"/>
        <end position="154"/>
    </location>
</feature>
<keyword evidence="3" id="KW-1185">Reference proteome</keyword>
<organism evidence="2 3">
    <name type="scientific">Trichonephila clavipes</name>
    <name type="common">Golden silk orbweaver</name>
    <name type="synonym">Nephila clavipes</name>
    <dbReference type="NCBI Taxonomy" id="2585209"/>
    <lineage>
        <taxon>Eukaryota</taxon>
        <taxon>Metazoa</taxon>
        <taxon>Ecdysozoa</taxon>
        <taxon>Arthropoda</taxon>
        <taxon>Chelicerata</taxon>
        <taxon>Arachnida</taxon>
        <taxon>Araneae</taxon>
        <taxon>Araneomorphae</taxon>
        <taxon>Entelegynae</taxon>
        <taxon>Araneoidea</taxon>
        <taxon>Nephilidae</taxon>
        <taxon>Trichonephila</taxon>
    </lineage>
</organism>
<keyword evidence="2" id="KW-0548">Nucleotidyltransferase</keyword>
<comment type="caution">
    <text evidence="2">The sequence shown here is derived from an EMBL/GenBank/DDBJ whole genome shotgun (WGS) entry which is preliminary data.</text>
</comment>
<gene>
    <name evidence="2" type="primary">jockeypol_141</name>
    <name evidence="2" type="ORF">TNCV_1339451</name>
</gene>
<keyword evidence="2" id="KW-0695">RNA-directed DNA polymerase</keyword>
<protein>
    <submittedName>
        <fullName evidence="2">RNA-directed DNA polymerase from mobile element jockey</fullName>
    </submittedName>
</protein>
<accession>A0A8X6R6E3</accession>
<dbReference type="EMBL" id="BMAU01021069">
    <property type="protein sequence ID" value="GFX89246.1"/>
    <property type="molecule type" value="Genomic_DNA"/>
</dbReference>
<dbReference type="AlphaFoldDB" id="A0A8X6R6E3"/>
<dbReference type="Proteomes" id="UP000887159">
    <property type="component" value="Unassembled WGS sequence"/>
</dbReference>
<evidence type="ECO:0000256" key="1">
    <source>
        <dbReference type="SAM" id="MobiDB-lite"/>
    </source>
</evidence>
<sequence>MKWSQSTKYLGLTLDKKLTWKQHIIQTRDKFRRAQRAIFPLIGRNSELNLYNKLLLYTAVLRPILTYGSPVWGYAANSNIKILEVAQNSLIRNIVKANRYARNMPPTNHNSAIQTIQDFTAETVCKKISDSVATPPCHVRPTNQDTHSQAGPPT</sequence>
<reference evidence="2" key="1">
    <citation type="submission" date="2020-08" db="EMBL/GenBank/DDBJ databases">
        <title>Multicomponent nature underlies the extraordinary mechanical properties of spider dragline silk.</title>
        <authorList>
            <person name="Kono N."/>
            <person name="Nakamura H."/>
            <person name="Mori M."/>
            <person name="Yoshida Y."/>
            <person name="Ohtoshi R."/>
            <person name="Malay A.D."/>
            <person name="Moran D.A.P."/>
            <person name="Tomita M."/>
            <person name="Numata K."/>
            <person name="Arakawa K."/>
        </authorList>
    </citation>
    <scope>NUCLEOTIDE SEQUENCE</scope>
</reference>
<dbReference type="GO" id="GO:0003964">
    <property type="term" value="F:RNA-directed DNA polymerase activity"/>
    <property type="evidence" value="ECO:0007669"/>
    <property type="project" value="UniProtKB-KW"/>
</dbReference>
<proteinExistence type="predicted"/>
<evidence type="ECO:0000313" key="2">
    <source>
        <dbReference type="EMBL" id="GFX89246.1"/>
    </source>
</evidence>